<feature type="transmembrane region" description="Helical" evidence="7">
    <location>
        <begin position="229"/>
        <end position="253"/>
    </location>
</feature>
<feature type="transmembrane region" description="Helical" evidence="7">
    <location>
        <begin position="635"/>
        <end position="656"/>
    </location>
</feature>
<keyword evidence="4 7" id="KW-1133">Transmembrane helix</keyword>
<evidence type="ECO:0000256" key="7">
    <source>
        <dbReference type="SAM" id="Phobius"/>
    </source>
</evidence>
<evidence type="ECO:0000256" key="5">
    <source>
        <dbReference type="ARBA" id="ARBA00023136"/>
    </source>
</evidence>
<dbReference type="InterPro" id="IPR036259">
    <property type="entry name" value="MFS_trans_sf"/>
</dbReference>
<dbReference type="GO" id="GO:0000329">
    <property type="term" value="C:fungal-type vacuole membrane"/>
    <property type="evidence" value="ECO:0007669"/>
    <property type="project" value="TreeGrafter"/>
</dbReference>
<dbReference type="PROSITE" id="PS50850">
    <property type="entry name" value="MFS"/>
    <property type="match status" value="1"/>
</dbReference>
<keyword evidence="5 7" id="KW-0472">Membrane</keyword>
<evidence type="ECO:0000313" key="9">
    <source>
        <dbReference type="EMBL" id="OBA24873.1"/>
    </source>
</evidence>
<dbReference type="OrthoDB" id="3936150at2759"/>
<evidence type="ECO:0000256" key="6">
    <source>
        <dbReference type="SAM" id="MobiDB-lite"/>
    </source>
</evidence>
<dbReference type="GO" id="GO:0005886">
    <property type="term" value="C:plasma membrane"/>
    <property type="evidence" value="ECO:0007669"/>
    <property type="project" value="TreeGrafter"/>
</dbReference>
<dbReference type="PANTHER" id="PTHR23502:SF132">
    <property type="entry name" value="POLYAMINE TRANSPORTER 2-RELATED"/>
    <property type="match status" value="1"/>
</dbReference>
<dbReference type="FunFam" id="1.20.1250.20:FF:000011">
    <property type="entry name" value="MFS multidrug transporter, putative"/>
    <property type="match status" value="1"/>
</dbReference>
<dbReference type="Pfam" id="PF07690">
    <property type="entry name" value="MFS_1"/>
    <property type="match status" value="1"/>
</dbReference>
<name>A0A1B7T835_9ASCO</name>
<feature type="transmembrane region" description="Helical" evidence="7">
    <location>
        <begin position="354"/>
        <end position="380"/>
    </location>
</feature>
<evidence type="ECO:0000259" key="8">
    <source>
        <dbReference type="PROSITE" id="PS50850"/>
    </source>
</evidence>
<dbReference type="AlphaFoldDB" id="A0A1B7T835"/>
<feature type="transmembrane region" description="Helical" evidence="7">
    <location>
        <begin position="386"/>
        <end position="415"/>
    </location>
</feature>
<feature type="transmembrane region" description="Helical" evidence="7">
    <location>
        <begin position="612"/>
        <end position="629"/>
    </location>
</feature>
<dbReference type="Proteomes" id="UP000092321">
    <property type="component" value="Unassembled WGS sequence"/>
</dbReference>
<sequence>MTDKIEHDDNNVSSSSSSSIGRINTAITEATTNTNNNNNVNTANDDDSEIAESIRSYDSYNNINNLQSHNLTDGDNKNNTNPNEYIPNTLYDTYSRESEGKLEKVETETAETLRKRLSRKVTLPNTINYPEVGNNYSPIFPENYTLETRTGLVPLQSLHNIGRSTTNASLGGESAESQFGMGSGVLKRTETIPLTLQESKVVLNQDIEFVTFKLQDPENPLNWKLKNKILYTFLITFSVITTAYGSACVSGALGTVTEKYHVSSVVATLSVSTMVGAFAISGLIFSPISDLYGRRISYSIALGLYTIFNIPCALSPNLAGHLICRAICGITAGATLSQAGASLSDMFAIESRGYAIACFSICPYGGAVLGVLVNGFVGTYTKSMNWIIWVNMMLAGFTWFCLTFIVPETFAPYILKKRAARLRKELQNENIMTEQEAVGLSFKEMLLSCLVRPIYFILTEPVLNMMCFYVCLIYTLLYCFFFAYPIIFGELFDYGDEIIGMMFIPILVGALLSVLCTIYCEREYMKLVKDPNHVMTPEDRLLGAKIGAPATAISLWVLGATSSKHVYHHWALVSIIPGTLFGFGMVLVYYSVNNYIIDCYAQYASAALTSKVFERSFLAAGIILLIPAMFHKLGLMWACFVLAFVSTFMIALPFTFSKWGASFRKRLSKKDYTEAALNKAE</sequence>
<dbReference type="PANTHER" id="PTHR23502">
    <property type="entry name" value="MAJOR FACILITATOR SUPERFAMILY"/>
    <property type="match status" value="1"/>
</dbReference>
<feature type="compositionally biased region" description="Basic and acidic residues" evidence="6">
    <location>
        <begin position="1"/>
        <end position="10"/>
    </location>
</feature>
<organism evidence="9 10">
    <name type="scientific">Hanseniaspora valbyensis NRRL Y-1626</name>
    <dbReference type="NCBI Taxonomy" id="766949"/>
    <lineage>
        <taxon>Eukaryota</taxon>
        <taxon>Fungi</taxon>
        <taxon>Dikarya</taxon>
        <taxon>Ascomycota</taxon>
        <taxon>Saccharomycotina</taxon>
        <taxon>Saccharomycetes</taxon>
        <taxon>Saccharomycodales</taxon>
        <taxon>Saccharomycodaceae</taxon>
        <taxon>Hanseniaspora</taxon>
    </lineage>
</organism>
<dbReference type="Gene3D" id="1.20.1250.20">
    <property type="entry name" value="MFS general substrate transporter like domains"/>
    <property type="match status" value="1"/>
</dbReference>
<comment type="subcellular location">
    <subcellularLocation>
        <location evidence="1">Membrane</location>
        <topology evidence="1">Multi-pass membrane protein</topology>
    </subcellularLocation>
</comment>
<evidence type="ECO:0000256" key="1">
    <source>
        <dbReference type="ARBA" id="ARBA00004141"/>
    </source>
</evidence>
<dbReference type="EMBL" id="LXPE01000367">
    <property type="protein sequence ID" value="OBA24873.1"/>
    <property type="molecule type" value="Genomic_DNA"/>
</dbReference>
<dbReference type="InterPro" id="IPR020846">
    <property type="entry name" value="MFS_dom"/>
</dbReference>
<proteinExistence type="predicted"/>
<feature type="transmembrane region" description="Helical" evidence="7">
    <location>
        <begin position="541"/>
        <end position="558"/>
    </location>
</feature>
<evidence type="ECO:0000256" key="4">
    <source>
        <dbReference type="ARBA" id="ARBA00022989"/>
    </source>
</evidence>
<dbReference type="CDD" id="cd17323">
    <property type="entry name" value="MFS_Tpo1_MDR_like"/>
    <property type="match status" value="1"/>
</dbReference>
<accession>A0A1B7T835</accession>
<dbReference type="InterPro" id="IPR011701">
    <property type="entry name" value="MFS"/>
</dbReference>
<feature type="region of interest" description="Disordered" evidence="6">
    <location>
        <begin position="1"/>
        <end position="20"/>
    </location>
</feature>
<dbReference type="GO" id="GO:0000297">
    <property type="term" value="F:spermine transmembrane transporter activity"/>
    <property type="evidence" value="ECO:0007669"/>
    <property type="project" value="TreeGrafter"/>
</dbReference>
<feature type="transmembrane region" description="Helical" evidence="7">
    <location>
        <begin position="570"/>
        <end position="592"/>
    </location>
</feature>
<feature type="domain" description="Major facilitator superfamily (MFS) profile" evidence="8">
    <location>
        <begin position="231"/>
        <end position="658"/>
    </location>
</feature>
<evidence type="ECO:0000256" key="2">
    <source>
        <dbReference type="ARBA" id="ARBA00022448"/>
    </source>
</evidence>
<evidence type="ECO:0000256" key="3">
    <source>
        <dbReference type="ARBA" id="ARBA00022692"/>
    </source>
</evidence>
<reference evidence="10" key="1">
    <citation type="journal article" date="2016" name="Proc. Natl. Acad. Sci. U.S.A.">
        <title>Comparative genomics of biotechnologically important yeasts.</title>
        <authorList>
            <person name="Riley R."/>
            <person name="Haridas S."/>
            <person name="Wolfe K.H."/>
            <person name="Lopes M.R."/>
            <person name="Hittinger C.T."/>
            <person name="Goeker M."/>
            <person name="Salamov A.A."/>
            <person name="Wisecaver J.H."/>
            <person name="Long T.M."/>
            <person name="Calvey C.H."/>
            <person name="Aerts A.L."/>
            <person name="Barry K.W."/>
            <person name="Choi C."/>
            <person name="Clum A."/>
            <person name="Coughlan A.Y."/>
            <person name="Deshpande S."/>
            <person name="Douglass A.P."/>
            <person name="Hanson S.J."/>
            <person name="Klenk H.-P."/>
            <person name="LaButti K.M."/>
            <person name="Lapidus A."/>
            <person name="Lindquist E.A."/>
            <person name="Lipzen A.M."/>
            <person name="Meier-Kolthoff J.P."/>
            <person name="Ohm R.A."/>
            <person name="Otillar R.P."/>
            <person name="Pangilinan J.L."/>
            <person name="Peng Y."/>
            <person name="Rokas A."/>
            <person name="Rosa C.A."/>
            <person name="Scheuner C."/>
            <person name="Sibirny A.A."/>
            <person name="Slot J.C."/>
            <person name="Stielow J.B."/>
            <person name="Sun H."/>
            <person name="Kurtzman C.P."/>
            <person name="Blackwell M."/>
            <person name="Grigoriev I.V."/>
            <person name="Jeffries T.W."/>
        </authorList>
    </citation>
    <scope>NUCLEOTIDE SEQUENCE [LARGE SCALE GENOMIC DNA]</scope>
    <source>
        <strain evidence="10">NRRL Y-1626</strain>
    </source>
</reference>
<keyword evidence="3 7" id="KW-0812">Transmembrane</keyword>
<keyword evidence="10" id="KW-1185">Reference proteome</keyword>
<comment type="caution">
    <text evidence="9">The sequence shown here is derived from an EMBL/GenBank/DDBJ whole genome shotgun (WGS) entry which is preliminary data.</text>
</comment>
<keyword evidence="2" id="KW-0813">Transport</keyword>
<evidence type="ECO:0000313" key="10">
    <source>
        <dbReference type="Proteomes" id="UP000092321"/>
    </source>
</evidence>
<gene>
    <name evidence="9" type="ORF">HANVADRAFT_54252</name>
</gene>
<feature type="transmembrane region" description="Helical" evidence="7">
    <location>
        <begin position="462"/>
        <end position="486"/>
    </location>
</feature>
<protein>
    <submittedName>
        <fullName evidence="9">MFS general substrate transporter</fullName>
    </submittedName>
</protein>
<dbReference type="SUPFAM" id="SSF103473">
    <property type="entry name" value="MFS general substrate transporter"/>
    <property type="match status" value="1"/>
</dbReference>
<feature type="transmembrane region" description="Helical" evidence="7">
    <location>
        <begin position="498"/>
        <end position="520"/>
    </location>
</feature>
<feature type="transmembrane region" description="Helical" evidence="7">
    <location>
        <begin position="265"/>
        <end position="285"/>
    </location>
</feature>